<reference evidence="3" key="1">
    <citation type="submission" date="2020-04" db="EMBL/GenBank/DDBJ databases">
        <authorList>
            <person name="Zhang T."/>
        </authorList>
    </citation>
    <scope>NUCLEOTIDE SEQUENCE</scope>
    <source>
        <strain evidence="3">HKST-UBA02</strain>
    </source>
</reference>
<comment type="caution">
    <text evidence="3">The sequence shown here is derived from an EMBL/GenBank/DDBJ whole genome shotgun (WGS) entry which is preliminary data.</text>
</comment>
<accession>A0A956SGD6</accession>
<feature type="chain" id="PRO_5037625299" evidence="1">
    <location>
        <begin position="18"/>
        <end position="346"/>
    </location>
</feature>
<evidence type="ECO:0000313" key="3">
    <source>
        <dbReference type="EMBL" id="MCA9759246.1"/>
    </source>
</evidence>
<dbReference type="Proteomes" id="UP000739538">
    <property type="component" value="Unassembled WGS sequence"/>
</dbReference>
<keyword evidence="1" id="KW-0732">Signal</keyword>
<dbReference type="EMBL" id="JAGQHS010000295">
    <property type="protein sequence ID" value="MCA9759246.1"/>
    <property type="molecule type" value="Genomic_DNA"/>
</dbReference>
<dbReference type="NCBIfam" id="TIGR04183">
    <property type="entry name" value="Por_Secre_tail"/>
    <property type="match status" value="1"/>
</dbReference>
<dbReference type="AlphaFoldDB" id="A0A956SGD6"/>
<dbReference type="InterPro" id="IPR026444">
    <property type="entry name" value="Secre_tail"/>
</dbReference>
<proteinExistence type="predicted"/>
<evidence type="ECO:0000256" key="1">
    <source>
        <dbReference type="SAM" id="SignalP"/>
    </source>
</evidence>
<evidence type="ECO:0000313" key="4">
    <source>
        <dbReference type="Proteomes" id="UP000739538"/>
    </source>
</evidence>
<feature type="domain" description="FlgD/Vpr Ig-like" evidence="2">
    <location>
        <begin position="269"/>
        <end position="336"/>
    </location>
</feature>
<evidence type="ECO:0000259" key="2">
    <source>
        <dbReference type="Pfam" id="PF13860"/>
    </source>
</evidence>
<gene>
    <name evidence="3" type="ORF">KDA27_25865</name>
</gene>
<dbReference type="InterPro" id="IPR025965">
    <property type="entry name" value="FlgD/Vpr_Ig-like"/>
</dbReference>
<feature type="signal peptide" evidence="1">
    <location>
        <begin position="1"/>
        <end position="17"/>
    </location>
</feature>
<organism evidence="3 4">
    <name type="scientific">Eiseniibacteriota bacterium</name>
    <dbReference type="NCBI Taxonomy" id="2212470"/>
    <lineage>
        <taxon>Bacteria</taxon>
        <taxon>Candidatus Eiseniibacteriota</taxon>
    </lineage>
</organism>
<sequence>MLAVAVGLAAAPTSAFAQRLFVGLEGSAPPTKSSDLSGFPNVTWTTHASVDVSGAAAAPDGTLYICSGAFTTELFEFPLSGAPVHLSTLGVDIHGMGYGNGTLYGYSNFTSPRGIYTLVPETGAAQLLVDLDASGFRFFALDFNPIDGLLYGYTEYGSPTGLYSIDPETGVTTFLAAPIPASNSSARALAVGDGVVYLAATRGDDGVPLYAWDISTAGPWVEFNNPYPEYHSTGGAAWIPDPTTSVEPSWESGALMPRIDGVFPSPVRGSARVSWSTPTGASVALDLVDVNGRRVVSLVDGGVQAGAHITNWDGRGEDGRLLPSGMYFLRLAGTEGETTRPVLVVR</sequence>
<dbReference type="SUPFAM" id="SSF63825">
    <property type="entry name" value="YWTD domain"/>
    <property type="match status" value="1"/>
</dbReference>
<dbReference type="Pfam" id="PF13860">
    <property type="entry name" value="FlgD_ig"/>
    <property type="match status" value="1"/>
</dbReference>
<dbReference type="Gene3D" id="2.60.40.4070">
    <property type="match status" value="1"/>
</dbReference>
<name>A0A956SGD6_UNCEI</name>
<protein>
    <submittedName>
        <fullName evidence="3">T9SS type A sorting domain-containing protein</fullName>
    </submittedName>
</protein>
<reference evidence="3" key="2">
    <citation type="journal article" date="2021" name="Microbiome">
        <title>Successional dynamics and alternative stable states in a saline activated sludge microbial community over 9 years.</title>
        <authorList>
            <person name="Wang Y."/>
            <person name="Ye J."/>
            <person name="Ju F."/>
            <person name="Liu L."/>
            <person name="Boyd J.A."/>
            <person name="Deng Y."/>
            <person name="Parks D.H."/>
            <person name="Jiang X."/>
            <person name="Yin X."/>
            <person name="Woodcroft B.J."/>
            <person name="Tyson G.W."/>
            <person name="Hugenholtz P."/>
            <person name="Polz M.F."/>
            <person name="Zhang T."/>
        </authorList>
    </citation>
    <scope>NUCLEOTIDE SEQUENCE</scope>
    <source>
        <strain evidence="3">HKST-UBA02</strain>
    </source>
</reference>